<dbReference type="GO" id="GO:0005829">
    <property type="term" value="C:cytosol"/>
    <property type="evidence" value="ECO:0007669"/>
    <property type="project" value="TreeGrafter"/>
</dbReference>
<reference evidence="4 5" key="1">
    <citation type="submission" date="2020-10" db="EMBL/GenBank/DDBJ databases">
        <title>Ca. Dormibacterota MAGs.</title>
        <authorList>
            <person name="Montgomery K."/>
        </authorList>
    </citation>
    <scope>NUCLEOTIDE SEQUENCE [LARGE SCALE GENOMIC DNA]</scope>
    <source>
        <strain evidence="4">SC8811_S16_3</strain>
    </source>
</reference>
<gene>
    <name evidence="4" type="ORF">JF888_07120</name>
</gene>
<dbReference type="CDD" id="cd03443">
    <property type="entry name" value="PaaI_thioesterase"/>
    <property type="match status" value="1"/>
</dbReference>
<dbReference type="RefSeq" id="WP_350340725.1">
    <property type="nucleotide sequence ID" value="NZ_JAEKNQ010000028.1"/>
</dbReference>
<dbReference type="PANTHER" id="PTHR43240">
    <property type="entry name" value="1,4-DIHYDROXY-2-NAPHTHOYL-COA THIOESTERASE 1"/>
    <property type="match status" value="1"/>
</dbReference>
<dbReference type="EMBL" id="JAEKNQ010000028">
    <property type="protein sequence ID" value="MBJ7602948.1"/>
    <property type="molecule type" value="Genomic_DNA"/>
</dbReference>
<dbReference type="InterPro" id="IPR029069">
    <property type="entry name" value="HotDog_dom_sf"/>
</dbReference>
<evidence type="ECO:0000313" key="5">
    <source>
        <dbReference type="Proteomes" id="UP000620075"/>
    </source>
</evidence>
<dbReference type="SUPFAM" id="SSF54637">
    <property type="entry name" value="Thioesterase/thiol ester dehydrase-isomerase"/>
    <property type="match status" value="1"/>
</dbReference>
<dbReference type="GO" id="GO:0061522">
    <property type="term" value="F:1,4-dihydroxy-2-naphthoyl-CoA thioesterase activity"/>
    <property type="evidence" value="ECO:0007669"/>
    <property type="project" value="TreeGrafter"/>
</dbReference>
<comment type="caution">
    <text evidence="4">The sequence shown here is derived from an EMBL/GenBank/DDBJ whole genome shotgun (WGS) entry which is preliminary data.</text>
</comment>
<evidence type="ECO:0000313" key="4">
    <source>
        <dbReference type="EMBL" id="MBJ7602948.1"/>
    </source>
</evidence>
<evidence type="ECO:0000256" key="1">
    <source>
        <dbReference type="ARBA" id="ARBA00008324"/>
    </source>
</evidence>
<sequence>MPFAVGVGVELEMATAELVTGRLAWSADRCTAGGMLHGGALMTLADSVGAICAYLNLPSGATTSTLSSSTAFLRAVRRGHARATALPLHIGRTSIVVQVQVRDDHDRPVAQVIQTQAIRASRPSEST</sequence>
<dbReference type="InterPro" id="IPR003736">
    <property type="entry name" value="PAAI_dom"/>
</dbReference>
<dbReference type="NCBIfam" id="TIGR00369">
    <property type="entry name" value="unchar_dom_1"/>
    <property type="match status" value="1"/>
</dbReference>
<keyword evidence="2" id="KW-0378">Hydrolase</keyword>
<dbReference type="PANTHER" id="PTHR43240:SF5">
    <property type="entry name" value="1,4-DIHYDROXY-2-NAPHTHOYL-COA THIOESTERASE 1"/>
    <property type="match status" value="1"/>
</dbReference>
<evidence type="ECO:0000256" key="2">
    <source>
        <dbReference type="ARBA" id="ARBA00022801"/>
    </source>
</evidence>
<organism evidence="4 5">
    <name type="scientific">Candidatus Dormiibacter inghamiae</name>
    <dbReference type="NCBI Taxonomy" id="3127013"/>
    <lineage>
        <taxon>Bacteria</taxon>
        <taxon>Bacillati</taxon>
        <taxon>Candidatus Dormiibacterota</taxon>
        <taxon>Candidatus Dormibacteria</taxon>
        <taxon>Candidatus Dormibacterales</taxon>
        <taxon>Candidatus Dormibacteraceae</taxon>
        <taxon>Candidatus Dormiibacter</taxon>
    </lineage>
</organism>
<dbReference type="AlphaFoldDB" id="A0A934KHU1"/>
<name>A0A934KHU1_9BACT</name>
<proteinExistence type="inferred from homology"/>
<dbReference type="Gene3D" id="3.10.129.10">
    <property type="entry name" value="Hotdog Thioesterase"/>
    <property type="match status" value="1"/>
</dbReference>
<feature type="domain" description="Thioesterase" evidence="3">
    <location>
        <begin position="33"/>
        <end position="109"/>
    </location>
</feature>
<dbReference type="Pfam" id="PF03061">
    <property type="entry name" value="4HBT"/>
    <property type="match status" value="1"/>
</dbReference>
<accession>A0A934KHU1</accession>
<dbReference type="InterPro" id="IPR006683">
    <property type="entry name" value="Thioestr_dom"/>
</dbReference>
<evidence type="ECO:0000259" key="3">
    <source>
        <dbReference type="Pfam" id="PF03061"/>
    </source>
</evidence>
<dbReference type="Proteomes" id="UP000620075">
    <property type="component" value="Unassembled WGS sequence"/>
</dbReference>
<protein>
    <submittedName>
        <fullName evidence="4">PaaI family thioesterase</fullName>
    </submittedName>
</protein>
<comment type="similarity">
    <text evidence="1">Belongs to the thioesterase PaaI family.</text>
</comment>